<dbReference type="EMBL" id="FOEE01000005">
    <property type="protein sequence ID" value="SEO86901.1"/>
    <property type="molecule type" value="Genomic_DNA"/>
</dbReference>
<evidence type="ECO:0008006" key="4">
    <source>
        <dbReference type="Google" id="ProtNLM"/>
    </source>
</evidence>
<reference evidence="3" key="1">
    <citation type="submission" date="2016-10" db="EMBL/GenBank/DDBJ databases">
        <authorList>
            <person name="Varghese N."/>
            <person name="Submissions S."/>
        </authorList>
    </citation>
    <scope>NUCLEOTIDE SEQUENCE [LARGE SCALE GENOMIC DNA]</scope>
    <source>
        <strain evidence="3">DSM 45413</strain>
    </source>
</reference>
<dbReference type="InterPro" id="IPR036116">
    <property type="entry name" value="FN3_sf"/>
</dbReference>
<evidence type="ECO:0000256" key="1">
    <source>
        <dbReference type="SAM" id="MobiDB-lite"/>
    </source>
</evidence>
<feature type="region of interest" description="Disordered" evidence="1">
    <location>
        <begin position="1"/>
        <end position="34"/>
    </location>
</feature>
<evidence type="ECO:0000313" key="3">
    <source>
        <dbReference type="Proteomes" id="UP000198960"/>
    </source>
</evidence>
<dbReference type="AlphaFoldDB" id="A0A1H8T7M1"/>
<feature type="compositionally biased region" description="Basic residues" evidence="1">
    <location>
        <begin position="1"/>
        <end position="29"/>
    </location>
</feature>
<dbReference type="Proteomes" id="UP000198960">
    <property type="component" value="Unassembled WGS sequence"/>
</dbReference>
<proteinExistence type="predicted"/>
<organism evidence="2 3">
    <name type="scientific">Trujillonella endophytica</name>
    <dbReference type="NCBI Taxonomy" id="673521"/>
    <lineage>
        <taxon>Bacteria</taxon>
        <taxon>Bacillati</taxon>
        <taxon>Actinomycetota</taxon>
        <taxon>Actinomycetes</taxon>
        <taxon>Geodermatophilales</taxon>
        <taxon>Geodermatophilaceae</taxon>
        <taxon>Trujillonella</taxon>
    </lineage>
</organism>
<gene>
    <name evidence="2" type="ORF">SAMN05660991_02125</name>
</gene>
<keyword evidence="3" id="KW-1185">Reference proteome</keyword>
<sequence>MGQARRRPSRRRGRPPARGTGRRTPRRGRSLAGSAGTAAAVLAIGLVVLGAPAADLAAQVTASWSPFRDAGPTNQLPQVPQVPQAVEDTGFDVPDPSVRVPGVAVPVPRDLDVEFVPPTVPRGIIHSYTPPPAPCGGYSSPRRIVPAIVPGVGSATLSWMADSDNDVVRGYRVQAVSQQLVTGLQPAPPQQLVAQRDDCGEVSTTMTGLTSGVPYVFWLEEQVWDDEAQLMEFVQVGSTSPVVIG</sequence>
<evidence type="ECO:0000313" key="2">
    <source>
        <dbReference type="EMBL" id="SEO86901.1"/>
    </source>
</evidence>
<dbReference type="SUPFAM" id="SSF49265">
    <property type="entry name" value="Fibronectin type III"/>
    <property type="match status" value="1"/>
</dbReference>
<accession>A0A1H8T7M1</accession>
<protein>
    <recommendedName>
        <fullName evidence="4">Fibronectin type-III domain-containing protein</fullName>
    </recommendedName>
</protein>
<name>A0A1H8T7M1_9ACTN</name>